<name>A0ACA9R0W6_9GLOM</name>
<feature type="non-terminal residue" evidence="1">
    <location>
        <position position="1"/>
    </location>
</feature>
<evidence type="ECO:0000313" key="2">
    <source>
        <dbReference type="Proteomes" id="UP000789702"/>
    </source>
</evidence>
<feature type="non-terminal residue" evidence="1">
    <location>
        <position position="113"/>
    </location>
</feature>
<organism evidence="1 2">
    <name type="scientific">Dentiscutata heterogama</name>
    <dbReference type="NCBI Taxonomy" id="1316150"/>
    <lineage>
        <taxon>Eukaryota</taxon>
        <taxon>Fungi</taxon>
        <taxon>Fungi incertae sedis</taxon>
        <taxon>Mucoromycota</taxon>
        <taxon>Glomeromycotina</taxon>
        <taxon>Glomeromycetes</taxon>
        <taxon>Diversisporales</taxon>
        <taxon>Gigasporaceae</taxon>
        <taxon>Dentiscutata</taxon>
    </lineage>
</organism>
<dbReference type="EMBL" id="CAJVPU010057487">
    <property type="protein sequence ID" value="CAG8772144.1"/>
    <property type="molecule type" value="Genomic_DNA"/>
</dbReference>
<sequence>DIVYMPLKLKEKWASLLETIWEKIQKPTDTDTHAIYLLIRGTFEKFLNTPTIAQTTLCECIALETSIVSETWVIPHCRYELGELFYKQFNNREAAMEQFKWILKGPRPISRSG</sequence>
<reference evidence="1" key="1">
    <citation type="submission" date="2021-06" db="EMBL/GenBank/DDBJ databases">
        <authorList>
            <person name="Kallberg Y."/>
            <person name="Tangrot J."/>
            <person name="Rosling A."/>
        </authorList>
    </citation>
    <scope>NUCLEOTIDE SEQUENCE</scope>
    <source>
        <strain evidence="1">IL203A</strain>
    </source>
</reference>
<keyword evidence="2" id="KW-1185">Reference proteome</keyword>
<accession>A0ACA9R0W6</accession>
<comment type="caution">
    <text evidence="1">The sequence shown here is derived from an EMBL/GenBank/DDBJ whole genome shotgun (WGS) entry which is preliminary data.</text>
</comment>
<dbReference type="Proteomes" id="UP000789702">
    <property type="component" value="Unassembled WGS sequence"/>
</dbReference>
<proteinExistence type="predicted"/>
<evidence type="ECO:0000313" key="1">
    <source>
        <dbReference type="EMBL" id="CAG8772144.1"/>
    </source>
</evidence>
<gene>
    <name evidence="1" type="ORF">DHETER_LOCUS15894</name>
</gene>
<protein>
    <submittedName>
        <fullName evidence="1">10836_t:CDS:1</fullName>
    </submittedName>
</protein>